<evidence type="ECO:0000256" key="2">
    <source>
        <dbReference type="ARBA" id="ARBA00022525"/>
    </source>
</evidence>
<dbReference type="RefSeq" id="WP_013565321.1">
    <property type="nucleotide sequence ID" value="NC_014962.1"/>
</dbReference>
<evidence type="ECO:0000256" key="3">
    <source>
        <dbReference type="ARBA" id="ARBA00022729"/>
    </source>
</evidence>
<evidence type="ECO:0000313" key="7">
    <source>
        <dbReference type="EMBL" id="ADV63033.1"/>
    </source>
</evidence>
<dbReference type="Gene3D" id="2.160.20.10">
    <property type="entry name" value="Single-stranded right-handed beta-helix, Pectin lyase-like"/>
    <property type="match status" value="1"/>
</dbReference>
<keyword evidence="2" id="KW-0964">Secreted</keyword>
<dbReference type="HOGENOM" id="CLU_601003_0_0_0"/>
<dbReference type="GO" id="GO:0005576">
    <property type="term" value="C:extracellular region"/>
    <property type="evidence" value="ECO:0007669"/>
    <property type="project" value="UniProtKB-SubCell"/>
</dbReference>
<feature type="region of interest" description="Disordered" evidence="4">
    <location>
        <begin position="406"/>
        <end position="455"/>
    </location>
</feature>
<dbReference type="PANTHER" id="PTHR40088">
    <property type="entry name" value="PECTATE LYASE (EUROFUNG)"/>
    <property type="match status" value="1"/>
</dbReference>
<dbReference type="AlphaFoldDB" id="E8QXI5"/>
<dbReference type="SUPFAM" id="SSF51126">
    <property type="entry name" value="Pectin lyase-like"/>
    <property type="match status" value="1"/>
</dbReference>
<reference evidence="7 8" key="2">
    <citation type="journal article" date="2011" name="Stand. Genomic Sci.">
        <title>Complete genome sequence of Isosphaera pallida type strain (IS1B).</title>
        <authorList>
            <consortium name="US DOE Joint Genome Institute (JGI-PGF)"/>
            <person name="Goker M."/>
            <person name="Cleland D."/>
            <person name="Saunders E."/>
            <person name="Lapidus A."/>
            <person name="Nolan M."/>
            <person name="Lucas S."/>
            <person name="Hammon N."/>
            <person name="Deshpande S."/>
            <person name="Cheng J.F."/>
            <person name="Tapia R."/>
            <person name="Han C."/>
            <person name="Goodwin L."/>
            <person name="Pitluck S."/>
            <person name="Liolios K."/>
            <person name="Pagani I."/>
            <person name="Ivanova N."/>
            <person name="Mavromatis K."/>
            <person name="Pati A."/>
            <person name="Chen A."/>
            <person name="Palaniappan K."/>
            <person name="Land M."/>
            <person name="Hauser L."/>
            <person name="Chang Y.J."/>
            <person name="Jeffries C.D."/>
            <person name="Detter J.C."/>
            <person name="Beck B."/>
            <person name="Woyke T."/>
            <person name="Bristow J."/>
            <person name="Eisen J.A."/>
            <person name="Markowitz V."/>
            <person name="Hugenholtz P."/>
            <person name="Kyrpides N.C."/>
            <person name="Klenk H.P."/>
        </authorList>
    </citation>
    <scope>NUCLEOTIDE SEQUENCE [LARGE SCALE GENOMIC DNA]</scope>
    <source>
        <strain evidence="8">ATCC 43644 / DSM 9630 / IS1B</strain>
    </source>
</reference>
<feature type="region of interest" description="Disordered" evidence="4">
    <location>
        <begin position="25"/>
        <end position="50"/>
    </location>
</feature>
<reference key="1">
    <citation type="submission" date="2010-11" db="EMBL/GenBank/DDBJ databases">
        <title>The complete sequence of chromosome of Isophaera pallida ATCC 43644.</title>
        <authorList>
            <consortium name="US DOE Joint Genome Institute (JGI-PGF)"/>
            <person name="Lucas S."/>
            <person name="Copeland A."/>
            <person name="Lapidus A."/>
            <person name="Bruce D."/>
            <person name="Goodwin L."/>
            <person name="Pitluck S."/>
            <person name="Kyrpides N."/>
            <person name="Mavromatis K."/>
            <person name="Pagani I."/>
            <person name="Ivanova N."/>
            <person name="Saunders E."/>
            <person name="Brettin T."/>
            <person name="Detter J.C."/>
            <person name="Han C."/>
            <person name="Tapia R."/>
            <person name="Land M."/>
            <person name="Hauser L."/>
            <person name="Markowitz V."/>
            <person name="Cheng J.-F."/>
            <person name="Hugenholtz P."/>
            <person name="Woyke T."/>
            <person name="Wu D."/>
            <person name="Eisen J.A."/>
        </authorList>
    </citation>
    <scope>NUCLEOTIDE SEQUENCE</scope>
    <source>
        <strain>ATCC 43644</strain>
    </source>
</reference>
<feature type="domain" description="DUF1565" evidence="5">
    <location>
        <begin position="39"/>
        <end position="77"/>
    </location>
</feature>
<evidence type="ECO:0000313" key="8">
    <source>
        <dbReference type="Proteomes" id="UP000008631"/>
    </source>
</evidence>
<dbReference type="GO" id="GO:0016837">
    <property type="term" value="F:carbon-oxygen lyase activity, acting on polysaccharides"/>
    <property type="evidence" value="ECO:0007669"/>
    <property type="project" value="TreeGrafter"/>
</dbReference>
<dbReference type="InterPro" id="IPR006626">
    <property type="entry name" value="PbH1"/>
</dbReference>
<proteinExistence type="predicted"/>
<comment type="subcellular location">
    <subcellularLocation>
        <location evidence="1">Secreted</location>
    </subcellularLocation>
</comment>
<name>E8QXI5_ISOPI</name>
<dbReference type="Pfam" id="PF07602">
    <property type="entry name" value="DUF1565"/>
    <property type="match status" value="1"/>
</dbReference>
<feature type="domain" description="Right handed beta helix" evidence="6">
    <location>
        <begin position="116"/>
        <end position="270"/>
    </location>
</feature>
<dbReference type="InterPro" id="IPR011050">
    <property type="entry name" value="Pectin_lyase_fold/virulence"/>
</dbReference>
<dbReference type="InterPro" id="IPR011459">
    <property type="entry name" value="DUF1565"/>
</dbReference>
<evidence type="ECO:0008006" key="9">
    <source>
        <dbReference type="Google" id="ProtNLM"/>
    </source>
</evidence>
<accession>E8QXI5</accession>
<dbReference type="SMART" id="SM00710">
    <property type="entry name" value="PbH1"/>
    <property type="match status" value="5"/>
</dbReference>
<dbReference type="InParanoid" id="E8QXI5"/>
<protein>
    <recommendedName>
        <fullName evidence="9">Right handed beta helix domain-containing protein</fullName>
    </recommendedName>
</protein>
<keyword evidence="8" id="KW-1185">Reference proteome</keyword>
<organism evidence="7 8">
    <name type="scientific">Isosphaera pallida (strain ATCC 43644 / DSM 9630 / IS1B)</name>
    <dbReference type="NCBI Taxonomy" id="575540"/>
    <lineage>
        <taxon>Bacteria</taxon>
        <taxon>Pseudomonadati</taxon>
        <taxon>Planctomycetota</taxon>
        <taxon>Planctomycetia</taxon>
        <taxon>Isosphaerales</taxon>
        <taxon>Isosphaeraceae</taxon>
        <taxon>Isosphaera</taxon>
    </lineage>
</organism>
<evidence type="ECO:0000259" key="6">
    <source>
        <dbReference type="Pfam" id="PF13229"/>
    </source>
</evidence>
<dbReference type="OrthoDB" id="249127at2"/>
<dbReference type="KEGG" id="ipa:Isop_2459"/>
<dbReference type="Proteomes" id="UP000008631">
    <property type="component" value="Chromosome"/>
</dbReference>
<evidence type="ECO:0000259" key="5">
    <source>
        <dbReference type="Pfam" id="PF07602"/>
    </source>
</evidence>
<evidence type="ECO:0000256" key="1">
    <source>
        <dbReference type="ARBA" id="ARBA00004613"/>
    </source>
</evidence>
<dbReference type="EMBL" id="CP002353">
    <property type="protein sequence ID" value="ADV63033.1"/>
    <property type="molecule type" value="Genomic_DNA"/>
</dbReference>
<dbReference type="InterPro" id="IPR052052">
    <property type="entry name" value="Polysaccharide_Lyase_9"/>
</dbReference>
<keyword evidence="3" id="KW-0732">Signal</keyword>
<dbReference type="InterPro" id="IPR012334">
    <property type="entry name" value="Pectin_lyas_fold"/>
</dbReference>
<evidence type="ECO:0000256" key="4">
    <source>
        <dbReference type="SAM" id="MobiDB-lite"/>
    </source>
</evidence>
<gene>
    <name evidence="7" type="ordered locus">Isop_2459</name>
</gene>
<dbReference type="InterPro" id="IPR039448">
    <property type="entry name" value="Beta_helix"/>
</dbReference>
<dbReference type="PANTHER" id="PTHR40088:SF2">
    <property type="entry name" value="SECRETED SUGAR HYDROLASE"/>
    <property type="match status" value="1"/>
</dbReference>
<dbReference type="Pfam" id="PF13229">
    <property type="entry name" value="Beta_helix"/>
    <property type="match status" value="1"/>
</dbReference>
<dbReference type="eggNOG" id="COG3420">
    <property type="taxonomic scope" value="Bacteria"/>
</dbReference>
<sequence>MNPAKLLPTTLATFLLGMEATSASIEPPPSRVVHVSPRGDDHNNGDESSPFRTLTRGLKALTAPGDVLEIHAGTYHEGDFTPKVNGRPDLPITVRARAGHKVVVDGKRRFWSFLALRENDGWVIEGLELCHFRSAGIDARHVGYVTIRRMICHANGAAGISLNYASYPHADYDAHLTVEDNICYENGWGDGWASGIHLNNKGEGGGRSHHVIRRNVCFNNVDASSHRTDGNGIMFDVGGGGTARIESNLVFDNGGAGIRVMDGVATILYNTCYRNGWDDRQKWQAPELQLIERHRPDSIRGSVVRHNILWCRTIRPDQRSWLKGPFDAGRIQPDHYEFDHNLLWSDDPRSLVLPSPTTHCVLADPRFPNPTRHDRTTTRHQSLFLDVASASLTSLHDLESRFGLTSASPARAAGQRVPTPPPSAPPELDLLHRPRSPNSPADLGAFVFSDRVTRP</sequence>